<protein>
    <submittedName>
        <fullName evidence="2">Uncharacterized protein</fullName>
    </submittedName>
</protein>
<sequence length="648" mass="67967">MPKRDPNNPAQWAWEQVMSDVLGLGNGANGLPVDRDAFLRPYWFSLHTGPEVINWVTDPAWVSNGERLTWRYVGENTNGPPLQFVKWRLDYWLEQRPSGPPPDALYAEFVGAGNYAVAELNGDNNKALNSSSFSDAAAFFKNLEKELGDITARMDRILTRIDDDVSGFKGSAAEAFMGVLKGARATLHGLHRDMSPVLRVDVDTELDERWRNTLNHDDWANQMSLGAAYVVDFRRKVAEAWTEWSNGNSNKSQQYHPGGMVNTVDEGIRDVVRTLWVREYPDTPWPRDYTLHGVRHEINIISPAEWAAIDPMLKEIWLREIEKFDAKVQSALVNLGVGFRETERVFKKQLSPPDEKDQKSGTDDGSKVGSGGVDGGPKVPSGIGRGGSATGGLPDLHVDGQGGTRMGDSGNSVKGGSATGGLPGFHVTGGPSVIGGPQTGSHVGGVTGGSGTGGLPGLGIGGTIGKPPVKPGSTIKPVPDKDKTPITHYPTPLSPDAIGGDKGANGVIGIGALDGSQNAVGAAAGFAQAAVGGASASAAAGAVLGGNTGQAATGMGAGAYPFMPPVGMGGAGAQGAGGGKDRDRNTWLAEDEVIWGTDPDDCGPAVVGRVDAVDDRAHNRLPGQPGGRRSSPPVGPRTTTSRPGRGHN</sequence>
<proteinExistence type="predicted"/>
<reference evidence="2 3" key="1">
    <citation type="submission" date="2021-01" db="EMBL/GenBank/DDBJ databases">
        <title>Whole genome shotgun sequence of Catellatospora citrea NBRC 14495.</title>
        <authorList>
            <person name="Komaki H."/>
            <person name="Tamura T."/>
        </authorList>
    </citation>
    <scope>NUCLEOTIDE SEQUENCE [LARGE SCALE GENOMIC DNA]</scope>
    <source>
        <strain evidence="2 3">NBRC 14495</strain>
    </source>
</reference>
<keyword evidence="3" id="KW-1185">Reference proteome</keyword>
<dbReference type="AlphaFoldDB" id="A0A8J3KLA1"/>
<feature type="region of interest" description="Disordered" evidence="1">
    <location>
        <begin position="346"/>
        <end position="422"/>
    </location>
</feature>
<evidence type="ECO:0000313" key="3">
    <source>
        <dbReference type="Proteomes" id="UP000659904"/>
    </source>
</evidence>
<evidence type="ECO:0000313" key="2">
    <source>
        <dbReference type="EMBL" id="GIG03080.1"/>
    </source>
</evidence>
<feature type="region of interest" description="Disordered" evidence="1">
    <location>
        <begin position="463"/>
        <end position="485"/>
    </location>
</feature>
<feature type="compositionally biased region" description="Basic and acidic residues" evidence="1">
    <location>
        <begin position="353"/>
        <end position="366"/>
    </location>
</feature>
<gene>
    <name evidence="2" type="ORF">Cci01nite_81730</name>
</gene>
<accession>A0A8J3KLA1</accession>
<dbReference type="EMBL" id="BONH01000070">
    <property type="protein sequence ID" value="GIG03080.1"/>
    <property type="molecule type" value="Genomic_DNA"/>
</dbReference>
<evidence type="ECO:0000256" key="1">
    <source>
        <dbReference type="SAM" id="MobiDB-lite"/>
    </source>
</evidence>
<organism evidence="2 3">
    <name type="scientific">Catellatospora citrea</name>
    <dbReference type="NCBI Taxonomy" id="53366"/>
    <lineage>
        <taxon>Bacteria</taxon>
        <taxon>Bacillati</taxon>
        <taxon>Actinomycetota</taxon>
        <taxon>Actinomycetes</taxon>
        <taxon>Micromonosporales</taxon>
        <taxon>Micromonosporaceae</taxon>
        <taxon>Catellatospora</taxon>
    </lineage>
</organism>
<feature type="region of interest" description="Disordered" evidence="1">
    <location>
        <begin position="594"/>
        <end position="648"/>
    </location>
</feature>
<comment type="caution">
    <text evidence="2">The sequence shown here is derived from an EMBL/GenBank/DDBJ whole genome shotgun (WGS) entry which is preliminary data.</text>
</comment>
<name>A0A8J3KLA1_9ACTN</name>
<dbReference type="Proteomes" id="UP000659904">
    <property type="component" value="Unassembled WGS sequence"/>
</dbReference>
<feature type="compositionally biased region" description="Low complexity" evidence="1">
    <location>
        <begin position="620"/>
        <end position="648"/>
    </location>
</feature>